<evidence type="ECO:0000313" key="1">
    <source>
        <dbReference type="EMBL" id="GHO83107.1"/>
    </source>
</evidence>
<sequence length="46" mass="4973">MALILYSAGKVAQAEQDILINVCLILKHLMLAEHIADIAVLPTMLA</sequence>
<proteinExistence type="predicted"/>
<reference evidence="1 2" key="1">
    <citation type="journal article" date="2021" name="Int. J. Syst. Evol. Microbiol.">
        <title>Reticulibacter mediterranei gen. nov., sp. nov., within the new family Reticulibacteraceae fam. nov., and Ktedonospora formicarum gen. nov., sp. nov., Ktedonobacter robiniae sp. nov., Dictyobacter formicarum sp. nov. and Dictyobacter arantiisoli sp. nov., belonging to the class Ktedonobacteria.</title>
        <authorList>
            <person name="Yabe S."/>
            <person name="Zheng Y."/>
            <person name="Wang C.M."/>
            <person name="Sakai Y."/>
            <person name="Abe K."/>
            <person name="Yokota A."/>
            <person name="Donadio S."/>
            <person name="Cavaletti L."/>
            <person name="Monciardini P."/>
        </authorList>
    </citation>
    <scope>NUCLEOTIDE SEQUENCE [LARGE SCALE GENOMIC DNA]</scope>
    <source>
        <strain evidence="1 2">SOSP1-9</strain>
    </source>
</reference>
<comment type="caution">
    <text evidence="1">The sequence shown here is derived from an EMBL/GenBank/DDBJ whole genome shotgun (WGS) entry which is preliminary data.</text>
</comment>
<keyword evidence="2" id="KW-1185">Reference proteome</keyword>
<name>A0ABQ3VB40_9CHLR</name>
<dbReference type="Proteomes" id="UP000635565">
    <property type="component" value="Unassembled WGS sequence"/>
</dbReference>
<organism evidence="1 2">
    <name type="scientific">Dictyobacter formicarum</name>
    <dbReference type="NCBI Taxonomy" id="2778368"/>
    <lineage>
        <taxon>Bacteria</taxon>
        <taxon>Bacillati</taxon>
        <taxon>Chloroflexota</taxon>
        <taxon>Ktedonobacteria</taxon>
        <taxon>Ktedonobacterales</taxon>
        <taxon>Dictyobacteraceae</taxon>
        <taxon>Dictyobacter</taxon>
    </lineage>
</organism>
<dbReference type="RefSeq" id="WP_201360756.1">
    <property type="nucleotide sequence ID" value="NZ_BNJJ01000003.1"/>
</dbReference>
<evidence type="ECO:0000313" key="2">
    <source>
        <dbReference type="Proteomes" id="UP000635565"/>
    </source>
</evidence>
<accession>A0ABQ3VB40</accession>
<dbReference type="EMBL" id="BNJJ01000003">
    <property type="protein sequence ID" value="GHO83107.1"/>
    <property type="molecule type" value="Genomic_DNA"/>
</dbReference>
<protein>
    <submittedName>
        <fullName evidence="1">Uncharacterized protein</fullName>
    </submittedName>
</protein>
<gene>
    <name evidence="1" type="ORF">KSZ_11130</name>
</gene>